<accession>A0AAN8XBB1</accession>
<gene>
    <name evidence="1" type="ORF">SK128_009205</name>
</gene>
<keyword evidence="2" id="KW-1185">Reference proteome</keyword>
<reference evidence="1 2" key="1">
    <citation type="submission" date="2023-11" db="EMBL/GenBank/DDBJ databases">
        <title>Halocaridina rubra genome assembly.</title>
        <authorList>
            <person name="Smith C."/>
        </authorList>
    </citation>
    <scope>NUCLEOTIDE SEQUENCE [LARGE SCALE GENOMIC DNA]</scope>
    <source>
        <strain evidence="1">EP-1</strain>
        <tissue evidence="1">Whole</tissue>
    </source>
</reference>
<evidence type="ECO:0000313" key="1">
    <source>
        <dbReference type="EMBL" id="KAK7078048.1"/>
    </source>
</evidence>
<name>A0AAN8XBB1_HALRR</name>
<dbReference type="Proteomes" id="UP001381693">
    <property type="component" value="Unassembled WGS sequence"/>
</dbReference>
<dbReference type="AlphaFoldDB" id="A0AAN8XBB1"/>
<evidence type="ECO:0000313" key="2">
    <source>
        <dbReference type="Proteomes" id="UP001381693"/>
    </source>
</evidence>
<organism evidence="1 2">
    <name type="scientific">Halocaridina rubra</name>
    <name type="common">Hawaiian red shrimp</name>
    <dbReference type="NCBI Taxonomy" id="373956"/>
    <lineage>
        <taxon>Eukaryota</taxon>
        <taxon>Metazoa</taxon>
        <taxon>Ecdysozoa</taxon>
        <taxon>Arthropoda</taxon>
        <taxon>Crustacea</taxon>
        <taxon>Multicrustacea</taxon>
        <taxon>Malacostraca</taxon>
        <taxon>Eumalacostraca</taxon>
        <taxon>Eucarida</taxon>
        <taxon>Decapoda</taxon>
        <taxon>Pleocyemata</taxon>
        <taxon>Caridea</taxon>
        <taxon>Atyoidea</taxon>
        <taxon>Atyidae</taxon>
        <taxon>Halocaridina</taxon>
    </lineage>
</organism>
<comment type="caution">
    <text evidence="1">The sequence shown here is derived from an EMBL/GenBank/DDBJ whole genome shotgun (WGS) entry which is preliminary data.</text>
</comment>
<proteinExistence type="predicted"/>
<sequence length="78" mass="8507">MGHERVDKPNEGAEVDILPKVATPPFSPVISDESALSPMVHERVDKANEGAEVDILPKLATPVRRSARAVKPPDWLDL</sequence>
<protein>
    <submittedName>
        <fullName evidence="1">Uncharacterized protein</fullName>
    </submittedName>
</protein>
<dbReference type="EMBL" id="JAXCGZ010008043">
    <property type="protein sequence ID" value="KAK7078048.1"/>
    <property type="molecule type" value="Genomic_DNA"/>
</dbReference>